<feature type="transmembrane region" description="Helical" evidence="1">
    <location>
        <begin position="87"/>
        <end position="105"/>
    </location>
</feature>
<feature type="transmembrane region" description="Helical" evidence="1">
    <location>
        <begin position="56"/>
        <end position="75"/>
    </location>
</feature>
<sequence length="182" mass="21178">MHTTELSEDTGKHFTREGRFIRTDAWKKEGRYVDLWSVVHVLSGIALGFYPRYFGFSMLATFVIVTLILIMYEMFEVIVKIEEYPTNRVTDVLFGLVGFAPVYFADQYLGSTASIFLCGIATTLVTVVSIIGWASSYKASVLEGKMRDKFIHERDLLRERRLRFAAHRERRRRARRMRGQPH</sequence>
<proteinExistence type="predicted"/>
<comment type="caution">
    <text evidence="2">The sequence shown here is derived from an EMBL/GenBank/DDBJ whole genome shotgun (WGS) entry which is preliminary data.</text>
</comment>
<organism evidence="2 3">
    <name type="scientific">Candidatus Kaiserbacteria bacterium RIFCSPHIGHO2_02_FULL_55_20</name>
    <dbReference type="NCBI Taxonomy" id="1798497"/>
    <lineage>
        <taxon>Bacteria</taxon>
        <taxon>Candidatus Kaiseribacteriota</taxon>
    </lineage>
</organism>
<name>A0A1F6DW95_9BACT</name>
<evidence type="ECO:0000256" key="1">
    <source>
        <dbReference type="SAM" id="Phobius"/>
    </source>
</evidence>
<evidence type="ECO:0000313" key="2">
    <source>
        <dbReference type="EMBL" id="OGG65691.1"/>
    </source>
</evidence>
<feature type="transmembrane region" description="Helical" evidence="1">
    <location>
        <begin position="111"/>
        <end position="137"/>
    </location>
</feature>
<evidence type="ECO:0000313" key="3">
    <source>
        <dbReference type="Proteomes" id="UP000177652"/>
    </source>
</evidence>
<reference evidence="2 3" key="1">
    <citation type="journal article" date="2016" name="Nat. Commun.">
        <title>Thousands of microbial genomes shed light on interconnected biogeochemical processes in an aquifer system.</title>
        <authorList>
            <person name="Anantharaman K."/>
            <person name="Brown C.T."/>
            <person name="Hug L.A."/>
            <person name="Sharon I."/>
            <person name="Castelle C.J."/>
            <person name="Probst A.J."/>
            <person name="Thomas B.C."/>
            <person name="Singh A."/>
            <person name="Wilkins M.J."/>
            <person name="Karaoz U."/>
            <person name="Brodie E.L."/>
            <person name="Williams K.H."/>
            <person name="Hubbard S.S."/>
            <person name="Banfield J.F."/>
        </authorList>
    </citation>
    <scope>NUCLEOTIDE SEQUENCE [LARGE SCALE GENOMIC DNA]</scope>
</reference>
<dbReference type="EMBL" id="MFLK01000036">
    <property type="protein sequence ID" value="OGG65691.1"/>
    <property type="molecule type" value="Genomic_DNA"/>
</dbReference>
<dbReference type="AlphaFoldDB" id="A0A1F6DW95"/>
<keyword evidence="1" id="KW-1133">Transmembrane helix</keyword>
<gene>
    <name evidence="2" type="ORF">A3D71_00735</name>
</gene>
<keyword evidence="1" id="KW-0812">Transmembrane</keyword>
<accession>A0A1F6DW95</accession>
<keyword evidence="1" id="KW-0472">Membrane</keyword>
<protein>
    <submittedName>
        <fullName evidence="2">Uncharacterized protein</fullName>
    </submittedName>
</protein>
<dbReference type="Proteomes" id="UP000177652">
    <property type="component" value="Unassembled WGS sequence"/>
</dbReference>